<evidence type="ECO:0000256" key="2">
    <source>
        <dbReference type="ARBA" id="ARBA00022840"/>
    </source>
</evidence>
<dbReference type="PANTHER" id="PTHR24346:SF110">
    <property type="entry name" value="NON-SPECIFIC SERINE_THREONINE PROTEIN KINASE"/>
    <property type="match status" value="1"/>
</dbReference>
<reference evidence="4 5" key="1">
    <citation type="submission" date="2024-04" db="EMBL/GenBank/DDBJ databases">
        <title>Tritrichomonas musculus Genome.</title>
        <authorList>
            <person name="Alves-Ferreira E."/>
            <person name="Grigg M."/>
            <person name="Lorenzi H."/>
            <person name="Galac M."/>
        </authorList>
    </citation>
    <scope>NUCLEOTIDE SEQUENCE [LARGE SCALE GENOMIC DNA]</scope>
    <source>
        <strain evidence="4 5">EAF2021</strain>
    </source>
</reference>
<feature type="domain" description="Protein kinase" evidence="3">
    <location>
        <begin position="14"/>
        <end position="267"/>
    </location>
</feature>
<evidence type="ECO:0000259" key="3">
    <source>
        <dbReference type="PROSITE" id="PS50011"/>
    </source>
</evidence>
<proteinExistence type="predicted"/>
<evidence type="ECO:0000313" key="5">
    <source>
        <dbReference type="Proteomes" id="UP001470230"/>
    </source>
</evidence>
<sequence length="419" mass="48509">MQEPNKSQQCIGNYVIEGLIGEGSYTKIFKARHITLQCFVALKVFSKESPNKAEIMRHFNTEMAILSKLKHPFIIELFEVIENDHCKAMVLEYIEKGTLLSYINKVHKIKEETSKRIYSQLISIFTYLHEEMKIVHCDIKLENILIDRHNNIRLIDFGFASEFVNSSPQLTQTNGSPSYVAPEIIKGYKYNSAVDIWSSGIILYILLVGKLPFFGDTISSQLNNILVSEPEIPQDISQSAKDLIMKLLIKDPLERISLFDIKKHRWIMMECNDLQQLVSSCQKYYNKPDKEIFSLLQECGLPITGLMSKLLGNTSVCKVEQEYYILRRAKISDLFSAKKYQSIRKTENLKLETTFTLTDDISQSRSSRPKKQPFKEANIIISPTKRYASKSHFTPQLPKQVLRRYKLNDMRVHQTFEDV</sequence>
<organism evidence="4 5">
    <name type="scientific">Tritrichomonas musculus</name>
    <dbReference type="NCBI Taxonomy" id="1915356"/>
    <lineage>
        <taxon>Eukaryota</taxon>
        <taxon>Metamonada</taxon>
        <taxon>Parabasalia</taxon>
        <taxon>Tritrichomonadida</taxon>
        <taxon>Tritrichomonadidae</taxon>
        <taxon>Tritrichomonas</taxon>
    </lineage>
</organism>
<evidence type="ECO:0000256" key="1">
    <source>
        <dbReference type="ARBA" id="ARBA00022741"/>
    </source>
</evidence>
<accession>A0ABR2JKK5</accession>
<dbReference type="PANTHER" id="PTHR24346">
    <property type="entry name" value="MAP/MICROTUBULE AFFINITY-REGULATING KINASE"/>
    <property type="match status" value="1"/>
</dbReference>
<dbReference type="PROSITE" id="PS50011">
    <property type="entry name" value="PROTEIN_KINASE_DOM"/>
    <property type="match status" value="1"/>
</dbReference>
<gene>
    <name evidence="4" type="ORF">M9Y10_004999</name>
</gene>
<dbReference type="Proteomes" id="UP001470230">
    <property type="component" value="Unassembled WGS sequence"/>
</dbReference>
<comment type="caution">
    <text evidence="4">The sequence shown here is derived from an EMBL/GenBank/DDBJ whole genome shotgun (WGS) entry which is preliminary data.</text>
</comment>
<name>A0ABR2JKK5_9EUKA</name>
<dbReference type="Gene3D" id="1.10.510.10">
    <property type="entry name" value="Transferase(Phosphotransferase) domain 1"/>
    <property type="match status" value="1"/>
</dbReference>
<dbReference type="Pfam" id="PF00069">
    <property type="entry name" value="Pkinase"/>
    <property type="match status" value="1"/>
</dbReference>
<dbReference type="InterPro" id="IPR000719">
    <property type="entry name" value="Prot_kinase_dom"/>
</dbReference>
<dbReference type="SMART" id="SM00220">
    <property type="entry name" value="S_TKc"/>
    <property type="match status" value="1"/>
</dbReference>
<dbReference type="PROSITE" id="PS00108">
    <property type="entry name" value="PROTEIN_KINASE_ST"/>
    <property type="match status" value="1"/>
</dbReference>
<protein>
    <recommendedName>
        <fullName evidence="3">Protein kinase domain-containing protein</fullName>
    </recommendedName>
</protein>
<keyword evidence="5" id="KW-1185">Reference proteome</keyword>
<dbReference type="InterPro" id="IPR008271">
    <property type="entry name" value="Ser/Thr_kinase_AS"/>
</dbReference>
<dbReference type="SUPFAM" id="SSF56112">
    <property type="entry name" value="Protein kinase-like (PK-like)"/>
    <property type="match status" value="1"/>
</dbReference>
<keyword evidence="1" id="KW-0547">Nucleotide-binding</keyword>
<evidence type="ECO:0000313" key="4">
    <source>
        <dbReference type="EMBL" id="KAK8878234.1"/>
    </source>
</evidence>
<dbReference type="InterPro" id="IPR011009">
    <property type="entry name" value="Kinase-like_dom_sf"/>
</dbReference>
<dbReference type="EMBL" id="JAPFFF010000011">
    <property type="protein sequence ID" value="KAK8878234.1"/>
    <property type="molecule type" value="Genomic_DNA"/>
</dbReference>
<keyword evidence="2" id="KW-0067">ATP-binding</keyword>